<evidence type="ECO:0000313" key="2">
    <source>
        <dbReference type="EMBL" id="KAG5570844.1"/>
    </source>
</evidence>
<sequence>MDLLKSTNMSMVFGIVEIPDMPEMPQTITRHGDRTEQLTDPESEAKTNEEMFEETKGVVADNIAEIEEIMIDVVVQASLAKAPAARSSEAGPSRITSGTEV</sequence>
<evidence type="ECO:0000256" key="1">
    <source>
        <dbReference type="SAM" id="MobiDB-lite"/>
    </source>
</evidence>
<keyword evidence="3" id="KW-1185">Reference proteome</keyword>
<name>A0A9J5W6J5_SOLCO</name>
<dbReference type="AlphaFoldDB" id="A0A9J5W6J5"/>
<comment type="caution">
    <text evidence="2">The sequence shown here is derived from an EMBL/GenBank/DDBJ whole genome shotgun (WGS) entry which is preliminary data.</text>
</comment>
<evidence type="ECO:0008006" key="4">
    <source>
        <dbReference type="Google" id="ProtNLM"/>
    </source>
</evidence>
<accession>A0A9J5W6J5</accession>
<evidence type="ECO:0000313" key="3">
    <source>
        <dbReference type="Proteomes" id="UP000824120"/>
    </source>
</evidence>
<organism evidence="2 3">
    <name type="scientific">Solanum commersonii</name>
    <name type="common">Commerson's wild potato</name>
    <name type="synonym">Commerson's nightshade</name>
    <dbReference type="NCBI Taxonomy" id="4109"/>
    <lineage>
        <taxon>Eukaryota</taxon>
        <taxon>Viridiplantae</taxon>
        <taxon>Streptophyta</taxon>
        <taxon>Embryophyta</taxon>
        <taxon>Tracheophyta</taxon>
        <taxon>Spermatophyta</taxon>
        <taxon>Magnoliopsida</taxon>
        <taxon>eudicotyledons</taxon>
        <taxon>Gunneridae</taxon>
        <taxon>Pentapetalae</taxon>
        <taxon>asterids</taxon>
        <taxon>lamiids</taxon>
        <taxon>Solanales</taxon>
        <taxon>Solanaceae</taxon>
        <taxon>Solanoideae</taxon>
        <taxon>Solaneae</taxon>
        <taxon>Solanum</taxon>
    </lineage>
</organism>
<gene>
    <name evidence="2" type="ORF">H5410_060610</name>
</gene>
<feature type="region of interest" description="Disordered" evidence="1">
    <location>
        <begin position="23"/>
        <end position="51"/>
    </location>
</feature>
<protein>
    <recommendedName>
        <fullName evidence="4">Polyprotein protein</fullName>
    </recommendedName>
</protein>
<reference evidence="2 3" key="1">
    <citation type="submission" date="2020-09" db="EMBL/GenBank/DDBJ databases">
        <title>De no assembly of potato wild relative species, Solanum commersonii.</title>
        <authorList>
            <person name="Cho K."/>
        </authorList>
    </citation>
    <scope>NUCLEOTIDE SEQUENCE [LARGE SCALE GENOMIC DNA]</scope>
    <source>
        <strain evidence="2">LZ3.2</strain>
        <tissue evidence="2">Leaf</tissue>
    </source>
</reference>
<dbReference type="Proteomes" id="UP000824120">
    <property type="component" value="Chromosome 12"/>
</dbReference>
<dbReference type="EMBL" id="JACXVP010000012">
    <property type="protein sequence ID" value="KAG5570844.1"/>
    <property type="molecule type" value="Genomic_DNA"/>
</dbReference>
<proteinExistence type="predicted"/>
<feature type="region of interest" description="Disordered" evidence="1">
    <location>
        <begin position="81"/>
        <end position="101"/>
    </location>
</feature>
<feature type="compositionally biased region" description="Basic and acidic residues" evidence="1">
    <location>
        <begin position="30"/>
        <end position="51"/>
    </location>
</feature>